<dbReference type="PROSITE" id="PS51318">
    <property type="entry name" value="TAT"/>
    <property type="match status" value="1"/>
</dbReference>
<dbReference type="InterPro" id="IPR052914">
    <property type="entry name" value="Aldehyde_Oxdr_Iron-Sulfur"/>
</dbReference>
<dbReference type="SUPFAM" id="SSF47741">
    <property type="entry name" value="CO dehydrogenase ISP C-domain like"/>
    <property type="match status" value="1"/>
</dbReference>
<gene>
    <name evidence="5" type="ORF">ACFPMF_04585</name>
</gene>
<dbReference type="RefSeq" id="WP_379841577.1">
    <property type="nucleotide sequence ID" value="NZ_JBHSMA010000001.1"/>
</dbReference>
<dbReference type="Proteomes" id="UP001596106">
    <property type="component" value="Unassembled WGS sequence"/>
</dbReference>
<evidence type="ECO:0000259" key="4">
    <source>
        <dbReference type="PROSITE" id="PS51085"/>
    </source>
</evidence>
<dbReference type="EMBL" id="JBHSMA010000001">
    <property type="protein sequence ID" value="MFC5408571.1"/>
    <property type="molecule type" value="Genomic_DNA"/>
</dbReference>
<evidence type="ECO:0000256" key="1">
    <source>
        <dbReference type="ARBA" id="ARBA00022723"/>
    </source>
</evidence>
<dbReference type="PANTHER" id="PTHR45331">
    <property type="entry name" value="OXIDOREDUCTASE, IRON-SULPHUR BINDING SUBUNIT-RELATED-RELATED"/>
    <property type="match status" value="1"/>
</dbReference>
<dbReference type="Gene3D" id="1.10.150.120">
    <property type="entry name" value="[2Fe-2S]-binding domain"/>
    <property type="match status" value="1"/>
</dbReference>
<dbReference type="PROSITE" id="PS00197">
    <property type="entry name" value="2FE2S_FER_1"/>
    <property type="match status" value="1"/>
</dbReference>
<dbReference type="InterPro" id="IPR001041">
    <property type="entry name" value="2Fe-2S_ferredoxin-type"/>
</dbReference>
<evidence type="ECO:0000256" key="2">
    <source>
        <dbReference type="ARBA" id="ARBA00023002"/>
    </source>
</evidence>
<accession>A0ABW0I834</accession>
<comment type="caution">
    <text evidence="5">The sequence shown here is derived from an EMBL/GenBank/DDBJ whole genome shotgun (WGS) entry which is preliminary data.</text>
</comment>
<keyword evidence="6" id="KW-1185">Reference proteome</keyword>
<dbReference type="PROSITE" id="PS51085">
    <property type="entry name" value="2FE2S_FER_2"/>
    <property type="match status" value="1"/>
</dbReference>
<keyword evidence="1" id="KW-0479">Metal-binding</keyword>
<sequence>MKDELPSDVPPPGGDHQENRRFFLKQSLALAGLTFTPVSLLQAAESEEVEPPVGKTAKLKLSLSINGKKQRLAVDPRTTLLDLLRENLGLTGTKKGCDFGQCGACTVLVDGQRVLACLSFAIMQQGKKITTVEGLATGDRLHPMQEAFIRHDGFQCGYCTPGQLLSAVACIREGQAHSEAEIREYMSGNLCRCGAYPNIVKAIQDVKNSGVAV</sequence>
<name>A0ABW0I834_9BACT</name>
<dbReference type="InterPro" id="IPR036010">
    <property type="entry name" value="2Fe-2S_ferredoxin-like_sf"/>
</dbReference>
<dbReference type="Gene3D" id="3.10.20.30">
    <property type="match status" value="1"/>
</dbReference>
<evidence type="ECO:0000313" key="6">
    <source>
        <dbReference type="Proteomes" id="UP001596106"/>
    </source>
</evidence>
<dbReference type="InterPro" id="IPR002888">
    <property type="entry name" value="2Fe-2S-bd"/>
</dbReference>
<organism evidence="5 6">
    <name type="scientific">Larkinella bovis</name>
    <dbReference type="NCBI Taxonomy" id="683041"/>
    <lineage>
        <taxon>Bacteria</taxon>
        <taxon>Pseudomonadati</taxon>
        <taxon>Bacteroidota</taxon>
        <taxon>Cytophagia</taxon>
        <taxon>Cytophagales</taxon>
        <taxon>Spirosomataceae</taxon>
        <taxon>Larkinella</taxon>
    </lineage>
</organism>
<evidence type="ECO:0000313" key="5">
    <source>
        <dbReference type="EMBL" id="MFC5408571.1"/>
    </source>
</evidence>
<dbReference type="InterPro" id="IPR012675">
    <property type="entry name" value="Beta-grasp_dom_sf"/>
</dbReference>
<proteinExistence type="predicted"/>
<dbReference type="InterPro" id="IPR006311">
    <property type="entry name" value="TAT_signal"/>
</dbReference>
<keyword evidence="2" id="KW-0560">Oxidoreductase</keyword>
<dbReference type="Pfam" id="PF00111">
    <property type="entry name" value="Fer2"/>
    <property type="match status" value="1"/>
</dbReference>
<dbReference type="InterPro" id="IPR006058">
    <property type="entry name" value="2Fe2S_fd_BS"/>
</dbReference>
<feature type="domain" description="2Fe-2S ferredoxin-type" evidence="4">
    <location>
        <begin position="59"/>
        <end position="135"/>
    </location>
</feature>
<protein>
    <submittedName>
        <fullName evidence="5">(2Fe-2S)-binding protein</fullName>
    </submittedName>
</protein>
<evidence type="ECO:0000256" key="3">
    <source>
        <dbReference type="ARBA" id="ARBA00023004"/>
    </source>
</evidence>
<reference evidence="6" key="1">
    <citation type="journal article" date="2019" name="Int. J. Syst. Evol. Microbiol.">
        <title>The Global Catalogue of Microorganisms (GCM) 10K type strain sequencing project: providing services to taxonomists for standard genome sequencing and annotation.</title>
        <authorList>
            <consortium name="The Broad Institute Genomics Platform"/>
            <consortium name="The Broad Institute Genome Sequencing Center for Infectious Disease"/>
            <person name="Wu L."/>
            <person name="Ma J."/>
        </authorList>
    </citation>
    <scope>NUCLEOTIDE SEQUENCE [LARGE SCALE GENOMIC DNA]</scope>
    <source>
        <strain evidence="6">CCUG 55250</strain>
    </source>
</reference>
<dbReference type="CDD" id="cd00207">
    <property type="entry name" value="fer2"/>
    <property type="match status" value="1"/>
</dbReference>
<dbReference type="SUPFAM" id="SSF54292">
    <property type="entry name" value="2Fe-2S ferredoxin-like"/>
    <property type="match status" value="1"/>
</dbReference>
<dbReference type="InterPro" id="IPR036884">
    <property type="entry name" value="2Fe-2S-bd_dom_sf"/>
</dbReference>
<dbReference type="Pfam" id="PF01799">
    <property type="entry name" value="Fer2_2"/>
    <property type="match status" value="1"/>
</dbReference>
<keyword evidence="3" id="KW-0408">Iron</keyword>
<dbReference type="PANTHER" id="PTHR45331:SF2">
    <property type="entry name" value="OXIDOREDUCTASE WITH IRON-SULFUR SUBUNIT"/>
    <property type="match status" value="1"/>
</dbReference>